<dbReference type="GO" id="GO:0030170">
    <property type="term" value="F:pyridoxal phosphate binding"/>
    <property type="evidence" value="ECO:0007669"/>
    <property type="project" value="TreeGrafter"/>
</dbReference>
<evidence type="ECO:0000313" key="6">
    <source>
        <dbReference type="Proteomes" id="UP000242881"/>
    </source>
</evidence>
<dbReference type="AlphaFoldDB" id="A0A2J6WGL9"/>
<sequence>MSTIYTFFKGRVALYAILKGMGIKEGDEVILPGFTCVVVPNAICYAGGRPVYVDIDPSDYNIDVNKIEEKITDKTKAIIAQHTFGIPARMDEIRSICKKYNLFLIEDACHCLGSTYRGVEMGNFGDAAFFSSQWSKPVTTGLGGWAQINNPDLISGMEKIYKEFNMPSKKEELLLDAQYNLYEKFLTPKLFWIAQSSYRKLSSLGVAVGSSSNDELEYEKPQNFEKRMGLTQERLLFKKLLNKEDIIVHRKKITNIYREYFLNEYDKLKNDNMEIIFLRFPLLVRDKRGILEKAKKLKIEIGDWFLSPLHPNLTGWEKVFYYKGACPIAEDISDRIINLPTHDKINEKEAKRIAEFVIRYR</sequence>
<feature type="active site" description="Proton acceptor" evidence="2">
    <location>
        <position position="136"/>
    </location>
</feature>
<dbReference type="InterPro" id="IPR015424">
    <property type="entry name" value="PyrdxlP-dep_Trfase"/>
</dbReference>
<dbReference type="GO" id="GO:0000271">
    <property type="term" value="P:polysaccharide biosynthetic process"/>
    <property type="evidence" value="ECO:0007669"/>
    <property type="project" value="TreeGrafter"/>
</dbReference>
<dbReference type="GO" id="GO:0008483">
    <property type="term" value="F:transaminase activity"/>
    <property type="evidence" value="ECO:0007669"/>
    <property type="project" value="TreeGrafter"/>
</dbReference>
<name>A0A2J6WGL9_9BACT</name>
<dbReference type="InterPro" id="IPR015421">
    <property type="entry name" value="PyrdxlP-dep_Trfase_major"/>
</dbReference>
<dbReference type="Proteomes" id="UP000242881">
    <property type="component" value="Unassembled WGS sequence"/>
</dbReference>
<evidence type="ECO:0000256" key="4">
    <source>
        <dbReference type="RuleBase" id="RU004508"/>
    </source>
</evidence>
<organism evidence="5 6">
    <name type="scientific">Calditerrivibrio nitroreducens</name>
    <dbReference type="NCBI Taxonomy" id="477976"/>
    <lineage>
        <taxon>Bacteria</taxon>
        <taxon>Pseudomonadati</taxon>
        <taxon>Deferribacterota</taxon>
        <taxon>Deferribacteres</taxon>
        <taxon>Deferribacterales</taxon>
        <taxon>Calditerrivibrionaceae</taxon>
    </lineage>
</organism>
<feature type="modified residue" description="N6-(pyridoxal phosphate)lysine" evidence="3">
    <location>
        <position position="136"/>
    </location>
</feature>
<evidence type="ECO:0000313" key="5">
    <source>
        <dbReference type="EMBL" id="PMP69498.1"/>
    </source>
</evidence>
<evidence type="ECO:0000256" key="3">
    <source>
        <dbReference type="PIRSR" id="PIRSR000390-2"/>
    </source>
</evidence>
<evidence type="ECO:0000256" key="1">
    <source>
        <dbReference type="ARBA" id="ARBA00037999"/>
    </source>
</evidence>
<dbReference type="Gene3D" id="3.40.640.10">
    <property type="entry name" value="Type I PLP-dependent aspartate aminotransferase-like (Major domain)"/>
    <property type="match status" value="1"/>
</dbReference>
<evidence type="ECO:0008006" key="7">
    <source>
        <dbReference type="Google" id="ProtNLM"/>
    </source>
</evidence>
<dbReference type="InterPro" id="IPR000653">
    <property type="entry name" value="DegT/StrS_aminotransferase"/>
</dbReference>
<dbReference type="InterPro" id="IPR015422">
    <property type="entry name" value="PyrdxlP-dep_Trfase_small"/>
</dbReference>
<dbReference type="PANTHER" id="PTHR30244:SF34">
    <property type="entry name" value="DTDP-4-AMINO-4,6-DIDEOXYGALACTOSE TRANSAMINASE"/>
    <property type="match status" value="1"/>
</dbReference>
<dbReference type="EMBL" id="PNIN01000071">
    <property type="protein sequence ID" value="PMP69498.1"/>
    <property type="molecule type" value="Genomic_DNA"/>
</dbReference>
<protein>
    <recommendedName>
        <fullName evidence="7">DegT/DnrJ/EryC1/StrS aminotransferase</fullName>
    </recommendedName>
</protein>
<accession>A0A2J6WGL9</accession>
<evidence type="ECO:0000256" key="2">
    <source>
        <dbReference type="PIRSR" id="PIRSR000390-1"/>
    </source>
</evidence>
<dbReference type="SUPFAM" id="SSF53383">
    <property type="entry name" value="PLP-dependent transferases"/>
    <property type="match status" value="1"/>
</dbReference>
<dbReference type="PIRSF" id="PIRSF000390">
    <property type="entry name" value="PLP_StrS"/>
    <property type="match status" value="1"/>
</dbReference>
<dbReference type="Pfam" id="PF01041">
    <property type="entry name" value="DegT_DnrJ_EryC1"/>
    <property type="match status" value="2"/>
</dbReference>
<gene>
    <name evidence="5" type="ORF">C0187_06835</name>
</gene>
<reference evidence="5 6" key="1">
    <citation type="submission" date="2018-01" db="EMBL/GenBank/DDBJ databases">
        <title>Metagenomic assembled genomes from two thermal pools in the Uzon Caldera, Kamchatka, Russia.</title>
        <authorList>
            <person name="Wilkins L."/>
            <person name="Ettinger C."/>
        </authorList>
    </citation>
    <scope>NUCLEOTIDE SEQUENCE [LARGE SCALE GENOMIC DNA]</scope>
    <source>
        <strain evidence="5">ZAV-05</strain>
    </source>
</reference>
<comment type="caution">
    <text evidence="5">The sequence shown here is derived from an EMBL/GenBank/DDBJ whole genome shotgun (WGS) entry which is preliminary data.</text>
</comment>
<comment type="similarity">
    <text evidence="1 4">Belongs to the DegT/DnrJ/EryC1 family.</text>
</comment>
<dbReference type="Gene3D" id="3.90.1150.10">
    <property type="entry name" value="Aspartate Aminotransferase, domain 1"/>
    <property type="match status" value="1"/>
</dbReference>
<proteinExistence type="inferred from homology"/>
<dbReference type="PANTHER" id="PTHR30244">
    <property type="entry name" value="TRANSAMINASE"/>
    <property type="match status" value="1"/>
</dbReference>
<keyword evidence="3 4" id="KW-0663">Pyridoxal phosphate</keyword>